<evidence type="ECO:0000256" key="5">
    <source>
        <dbReference type="ARBA" id="ARBA00022618"/>
    </source>
</evidence>
<reference evidence="17 18" key="1">
    <citation type="submission" date="2020-11" db="EMBL/GenBank/DDBJ databases">
        <title>Genomic insight of Alicyclobacillus mali FL 18 reveals a new arsenic-resistant strain, with potential in environmental biotechnology.</title>
        <authorList>
            <person name="Fiorentino G."/>
            <person name="Gallo G."/>
            <person name="Aulitto M."/>
        </authorList>
    </citation>
    <scope>NUCLEOTIDE SEQUENCE [LARGE SCALE GENOMIC DNA]</scope>
    <source>
        <strain evidence="17 18">FL 18</strain>
    </source>
</reference>
<dbReference type="InterPro" id="IPR005761">
    <property type="entry name" value="UDP-N-AcMur-Glu-dNH2Pim_ligase"/>
</dbReference>
<dbReference type="InterPro" id="IPR004101">
    <property type="entry name" value="Mur_ligase_C"/>
</dbReference>
<comment type="function">
    <text evidence="12">Catalyzes the addition of an amino acid to the nucleotide precursor UDP-N-acetylmuramoyl-L-alanyl-D-glutamate (UMAG) in the biosynthesis of bacterial cell-wall peptidoglycan.</text>
</comment>
<comment type="caution">
    <text evidence="17">The sequence shown here is derived from an EMBL/GenBank/DDBJ whole genome shotgun (WGS) entry which is preliminary data.</text>
</comment>
<keyword evidence="12" id="KW-0460">Magnesium</keyword>
<dbReference type="EMBL" id="JADPKZ010000032">
    <property type="protein sequence ID" value="MBF8377107.1"/>
    <property type="molecule type" value="Genomic_DNA"/>
</dbReference>
<evidence type="ECO:0000259" key="16">
    <source>
        <dbReference type="Pfam" id="PF08245"/>
    </source>
</evidence>
<dbReference type="Gene3D" id="3.40.1390.10">
    <property type="entry name" value="MurE/MurF, N-terminal domain"/>
    <property type="match status" value="1"/>
</dbReference>
<dbReference type="Proteomes" id="UP000642910">
    <property type="component" value="Unassembled WGS sequence"/>
</dbReference>
<feature type="modified residue" description="N6-carboxylysine" evidence="12">
    <location>
        <position position="220"/>
    </location>
</feature>
<keyword evidence="8 12" id="KW-0133">Cell shape</keyword>
<dbReference type="PROSITE" id="PS01011">
    <property type="entry name" value="FOLYLPOLYGLU_SYNT_1"/>
    <property type="match status" value="1"/>
</dbReference>
<dbReference type="PANTHER" id="PTHR23135:SF4">
    <property type="entry name" value="UDP-N-ACETYLMURAMOYL-L-ALANYL-D-GLUTAMATE--2,6-DIAMINOPIMELATE LIGASE MURE HOMOLOG, CHLOROPLASTIC"/>
    <property type="match status" value="1"/>
</dbReference>
<evidence type="ECO:0000256" key="2">
    <source>
        <dbReference type="ARBA" id="ARBA00005898"/>
    </source>
</evidence>
<feature type="binding site" evidence="12">
    <location>
        <position position="188"/>
    </location>
    <ligand>
        <name>UDP-N-acetyl-alpha-D-muramoyl-L-alanyl-D-glutamate</name>
        <dbReference type="ChEBI" id="CHEBI:83900"/>
    </ligand>
</feature>
<keyword evidence="6 12" id="KW-0547">Nucleotide-binding</keyword>
<feature type="binding site" evidence="12">
    <location>
        <begin position="111"/>
        <end position="117"/>
    </location>
    <ligand>
        <name>ATP</name>
        <dbReference type="ChEBI" id="CHEBI:30616"/>
    </ligand>
</feature>
<comment type="caution">
    <text evidence="12">Lacks conserved residue(s) required for the propagation of feature annotation.</text>
</comment>
<gene>
    <name evidence="12" type="primary">murE</name>
    <name evidence="17" type="ORF">IW967_04370</name>
</gene>
<dbReference type="GO" id="GO:0008765">
    <property type="term" value="F:UDP-N-acetylmuramoylalanyl-D-glutamate-2,6-diaminopimelate ligase activity"/>
    <property type="evidence" value="ECO:0007669"/>
    <property type="project" value="UniProtKB-EC"/>
</dbReference>
<feature type="binding site" evidence="12">
    <location>
        <position position="186"/>
    </location>
    <ligand>
        <name>UDP-N-acetyl-alpha-D-muramoyl-L-alanyl-D-glutamate</name>
        <dbReference type="ChEBI" id="CHEBI:83900"/>
    </ligand>
</feature>
<evidence type="ECO:0000256" key="12">
    <source>
        <dbReference type="HAMAP-Rule" id="MF_00208"/>
    </source>
</evidence>
<dbReference type="Pfam" id="PF01225">
    <property type="entry name" value="Mur_ligase"/>
    <property type="match status" value="1"/>
</dbReference>
<dbReference type="SUPFAM" id="SSF53244">
    <property type="entry name" value="MurD-like peptide ligases, peptide-binding domain"/>
    <property type="match status" value="1"/>
</dbReference>
<accession>A0ABS0F1F5</accession>
<dbReference type="InterPro" id="IPR000713">
    <property type="entry name" value="Mur_ligase_N"/>
</dbReference>
<keyword evidence="10 12" id="KW-0131">Cell cycle</keyword>
<evidence type="ECO:0000313" key="18">
    <source>
        <dbReference type="Proteomes" id="UP000642910"/>
    </source>
</evidence>
<organism evidence="17 18">
    <name type="scientific">Alicyclobacillus mali</name>
    <name type="common">ex Roth et al. 2021</name>
    <dbReference type="NCBI Taxonomy" id="1123961"/>
    <lineage>
        <taxon>Bacteria</taxon>
        <taxon>Bacillati</taxon>
        <taxon>Bacillota</taxon>
        <taxon>Bacilli</taxon>
        <taxon>Bacillales</taxon>
        <taxon>Alicyclobacillaceae</taxon>
        <taxon>Alicyclobacillus</taxon>
    </lineage>
</organism>
<dbReference type="NCBIfam" id="TIGR01085">
    <property type="entry name" value="murE"/>
    <property type="match status" value="1"/>
</dbReference>
<sequence>MHVALTRGTTHWEDLWNEGRIRGVAIDSREVRPGDLYVAIRGRRCDGHAFIREAVARGAVCVVGEEDASSIDIPPGVPYVQVPSSRRAASALSNRAYGFPSRRLTVVGVTGTNGKTTCVHWLTHMLRSVGLRVGMLSSVSNETGLRTVPAELTTLEAPKLHHALREMVDAGCTHAVIEVSSHGIVQYRTSDVDFDLAIFTNLTREHLDFHGSMANYAAAKARLFSGLSSDKLGAVLNRDDPYADVMAESCVAPIITYGLHAGDVRGRVVETHGWHTRLSVQLPGGEEFEGILSHPGVYNVYNLLAVVAAAHALGLPADAIHGVMSTLPSVPGRMHVIRPERGPTVVVDYAHTPDALYQLLNTARQWTRGRVWLVFGGRGERDKGKRPEMGFIAASLADRVLVTMDNPYSEEPARIADEILSGARQVYGAQCDVVLDRAQAIEHAVLEASDGDVVVITGRGHESFQVIGALRLERTDEDMAREALRRRPGAGAI</sequence>
<evidence type="ECO:0000313" key="17">
    <source>
        <dbReference type="EMBL" id="MBF8377107.1"/>
    </source>
</evidence>
<protein>
    <recommendedName>
        <fullName evidence="12">UDP-N-acetylmuramyl-tripeptide synthetase</fullName>
        <ecNumber evidence="12">6.3.2.-</ecNumber>
    </recommendedName>
    <alternativeName>
        <fullName evidence="12">UDP-MurNAc-tripeptide synthetase</fullName>
    </alternativeName>
</protein>
<feature type="binding site" evidence="12">
    <location>
        <begin position="153"/>
        <end position="154"/>
    </location>
    <ligand>
        <name>UDP-N-acetyl-alpha-D-muramoyl-L-alanyl-D-glutamate</name>
        <dbReference type="ChEBI" id="CHEBI:83900"/>
    </ligand>
</feature>
<keyword evidence="3 12" id="KW-0963">Cytoplasm</keyword>
<evidence type="ECO:0000256" key="10">
    <source>
        <dbReference type="ARBA" id="ARBA00023306"/>
    </source>
</evidence>
<dbReference type="EC" id="6.3.2.-" evidence="12"/>
<dbReference type="Pfam" id="PF08245">
    <property type="entry name" value="Mur_ligase_M"/>
    <property type="match status" value="1"/>
</dbReference>
<dbReference type="PANTHER" id="PTHR23135">
    <property type="entry name" value="MUR LIGASE FAMILY MEMBER"/>
    <property type="match status" value="1"/>
</dbReference>
<evidence type="ECO:0000256" key="9">
    <source>
        <dbReference type="ARBA" id="ARBA00022984"/>
    </source>
</evidence>
<comment type="PTM">
    <text evidence="12">Carboxylation is probably crucial for Mg(2+) binding and, consequently, for the gamma-phosphate positioning of ATP.</text>
</comment>
<evidence type="ECO:0000256" key="7">
    <source>
        <dbReference type="ARBA" id="ARBA00022840"/>
    </source>
</evidence>
<dbReference type="RefSeq" id="WP_195867224.1">
    <property type="nucleotide sequence ID" value="NZ_JADPKZ010000032.1"/>
</dbReference>
<dbReference type="Gene3D" id="3.90.190.20">
    <property type="entry name" value="Mur ligase, C-terminal domain"/>
    <property type="match status" value="1"/>
</dbReference>
<feature type="binding site" evidence="12">
    <location>
        <position position="28"/>
    </location>
    <ligand>
        <name>UDP-N-acetyl-alpha-D-muramoyl-L-alanyl-D-glutamate</name>
        <dbReference type="ChEBI" id="CHEBI:83900"/>
    </ligand>
</feature>
<feature type="domain" description="Mur ligase central" evidence="16">
    <location>
        <begin position="109"/>
        <end position="310"/>
    </location>
</feature>
<keyword evidence="18" id="KW-1185">Reference proteome</keyword>
<proteinExistence type="inferred from homology"/>
<evidence type="ECO:0000259" key="14">
    <source>
        <dbReference type="Pfam" id="PF01225"/>
    </source>
</evidence>
<evidence type="ECO:0000256" key="1">
    <source>
        <dbReference type="ARBA" id="ARBA00004752"/>
    </source>
</evidence>
<dbReference type="InterPro" id="IPR036615">
    <property type="entry name" value="Mur_ligase_C_dom_sf"/>
</dbReference>
<keyword evidence="9 12" id="KW-0573">Peptidoglycan synthesis</keyword>
<evidence type="ECO:0000256" key="3">
    <source>
        <dbReference type="ARBA" id="ARBA00022490"/>
    </source>
</evidence>
<evidence type="ECO:0000256" key="13">
    <source>
        <dbReference type="RuleBase" id="RU004135"/>
    </source>
</evidence>
<comment type="similarity">
    <text evidence="2 12">Belongs to the MurCDEF family. MurE subfamily.</text>
</comment>
<dbReference type="InterPro" id="IPR035911">
    <property type="entry name" value="MurE/MurF_N"/>
</dbReference>
<dbReference type="NCBIfam" id="NF001126">
    <property type="entry name" value="PRK00139.1-4"/>
    <property type="match status" value="1"/>
</dbReference>
<dbReference type="SUPFAM" id="SSF63418">
    <property type="entry name" value="MurE/MurF N-terminal domain"/>
    <property type="match status" value="1"/>
</dbReference>
<keyword evidence="11 12" id="KW-0961">Cell wall biogenesis/degradation</keyword>
<evidence type="ECO:0000256" key="4">
    <source>
        <dbReference type="ARBA" id="ARBA00022598"/>
    </source>
</evidence>
<dbReference type="InterPro" id="IPR013221">
    <property type="entry name" value="Mur_ligase_cen"/>
</dbReference>
<dbReference type="Gene3D" id="3.40.1190.10">
    <property type="entry name" value="Mur-like, catalytic domain"/>
    <property type="match status" value="1"/>
</dbReference>
<evidence type="ECO:0000256" key="6">
    <source>
        <dbReference type="ARBA" id="ARBA00022741"/>
    </source>
</evidence>
<feature type="binding site" evidence="12">
    <location>
        <position position="180"/>
    </location>
    <ligand>
        <name>UDP-N-acetyl-alpha-D-muramoyl-L-alanyl-D-glutamate</name>
        <dbReference type="ChEBI" id="CHEBI:83900"/>
    </ligand>
</feature>
<dbReference type="InterPro" id="IPR036565">
    <property type="entry name" value="Mur-like_cat_sf"/>
</dbReference>
<dbReference type="SUPFAM" id="SSF53623">
    <property type="entry name" value="MurD-like peptide ligases, catalytic domain"/>
    <property type="match status" value="1"/>
</dbReference>
<keyword evidence="5 12" id="KW-0132">Cell division</keyword>
<keyword evidence="7 12" id="KW-0067">ATP-binding</keyword>
<comment type="cofactor">
    <cofactor evidence="12">
        <name>Mg(2+)</name>
        <dbReference type="ChEBI" id="CHEBI:18420"/>
    </cofactor>
</comment>
<feature type="domain" description="Mur ligase N-terminal catalytic" evidence="14">
    <location>
        <begin position="21"/>
        <end position="93"/>
    </location>
</feature>
<name>A0ABS0F1F5_9BACL</name>
<dbReference type="HAMAP" id="MF_00208">
    <property type="entry name" value="MurE"/>
    <property type="match status" value="1"/>
</dbReference>
<dbReference type="InterPro" id="IPR018109">
    <property type="entry name" value="Folylpolyglutamate_synth_CS"/>
</dbReference>
<evidence type="ECO:0000256" key="8">
    <source>
        <dbReference type="ARBA" id="ARBA00022960"/>
    </source>
</evidence>
<evidence type="ECO:0000259" key="15">
    <source>
        <dbReference type="Pfam" id="PF02875"/>
    </source>
</evidence>
<evidence type="ECO:0000256" key="11">
    <source>
        <dbReference type="ARBA" id="ARBA00023316"/>
    </source>
</evidence>
<dbReference type="Pfam" id="PF02875">
    <property type="entry name" value="Mur_ligase_C"/>
    <property type="match status" value="1"/>
</dbReference>
<comment type="pathway">
    <text evidence="1 12 13">Cell wall biogenesis; peptidoglycan biosynthesis.</text>
</comment>
<keyword evidence="4 12" id="KW-0436">Ligase</keyword>
<comment type="subcellular location">
    <subcellularLocation>
        <location evidence="12 13">Cytoplasm</location>
    </subcellularLocation>
</comment>
<feature type="domain" description="Mur ligase C-terminal" evidence="15">
    <location>
        <begin position="332"/>
        <end position="460"/>
    </location>
</feature>